<feature type="compositionally biased region" description="Basic and acidic residues" evidence="1">
    <location>
        <begin position="28"/>
        <end position="45"/>
    </location>
</feature>
<dbReference type="EMBL" id="HBUF01354696">
    <property type="protein sequence ID" value="CAG6716566.1"/>
    <property type="molecule type" value="Transcribed_RNA"/>
</dbReference>
<dbReference type="EMBL" id="HBUF01166245">
    <property type="protein sequence ID" value="CAG6651190.1"/>
    <property type="molecule type" value="Transcribed_RNA"/>
</dbReference>
<proteinExistence type="predicted"/>
<dbReference type="EMBL" id="HBUF01166248">
    <property type="protein sequence ID" value="CAG6651193.1"/>
    <property type="molecule type" value="Transcribed_RNA"/>
</dbReference>
<evidence type="ECO:0000313" key="2">
    <source>
        <dbReference type="EMBL" id="CAG6716566.1"/>
    </source>
</evidence>
<name>A0A8D8V499_9HEMI</name>
<reference evidence="2" key="1">
    <citation type="submission" date="2021-05" db="EMBL/GenBank/DDBJ databases">
        <authorList>
            <person name="Alioto T."/>
            <person name="Alioto T."/>
            <person name="Gomez Garrido J."/>
        </authorList>
    </citation>
    <scope>NUCLEOTIDE SEQUENCE</scope>
</reference>
<dbReference type="EMBL" id="HBUF01184069">
    <property type="protein sequence ID" value="CAG6656121.1"/>
    <property type="molecule type" value="Transcribed_RNA"/>
</dbReference>
<dbReference type="EMBL" id="HBUF01184070">
    <property type="protein sequence ID" value="CAG6656122.1"/>
    <property type="molecule type" value="Transcribed_RNA"/>
</dbReference>
<dbReference type="AlphaFoldDB" id="A0A8D8V499"/>
<dbReference type="EMBL" id="HBUF01184072">
    <property type="protein sequence ID" value="CAG6656124.1"/>
    <property type="molecule type" value="Transcribed_RNA"/>
</dbReference>
<dbReference type="EMBL" id="HBUF01354698">
    <property type="protein sequence ID" value="CAG6716568.1"/>
    <property type="molecule type" value="Transcribed_RNA"/>
</dbReference>
<protein>
    <submittedName>
        <fullName evidence="2">Uncharacterized protein</fullName>
    </submittedName>
</protein>
<accession>A0A8D8V499</accession>
<feature type="region of interest" description="Disordered" evidence="1">
    <location>
        <begin position="28"/>
        <end position="51"/>
    </location>
</feature>
<dbReference type="EMBL" id="HBUF01184071">
    <property type="protein sequence ID" value="CAG6656123.1"/>
    <property type="molecule type" value="Transcribed_RNA"/>
</dbReference>
<evidence type="ECO:0000256" key="1">
    <source>
        <dbReference type="SAM" id="MobiDB-lite"/>
    </source>
</evidence>
<sequence>MKGAAEGTVGAGEGATVDVFWALASSRGRAEHLTPTEQHSSREYCRTQPSIIGSPRNSGQSMWAQTMLALSIFGQASVQRHSATHDPLAARIFSPLLYVFPFTVHVLAVDWICGEQE</sequence>
<dbReference type="EMBL" id="HBUF01166246">
    <property type="protein sequence ID" value="CAG6651191.1"/>
    <property type="molecule type" value="Transcribed_RNA"/>
</dbReference>
<dbReference type="EMBL" id="HBUF01184073">
    <property type="protein sequence ID" value="CAG6656125.1"/>
    <property type="molecule type" value="Transcribed_RNA"/>
</dbReference>
<organism evidence="2">
    <name type="scientific">Cacopsylla melanoneura</name>
    <dbReference type="NCBI Taxonomy" id="428564"/>
    <lineage>
        <taxon>Eukaryota</taxon>
        <taxon>Metazoa</taxon>
        <taxon>Ecdysozoa</taxon>
        <taxon>Arthropoda</taxon>
        <taxon>Hexapoda</taxon>
        <taxon>Insecta</taxon>
        <taxon>Pterygota</taxon>
        <taxon>Neoptera</taxon>
        <taxon>Paraneoptera</taxon>
        <taxon>Hemiptera</taxon>
        <taxon>Sternorrhyncha</taxon>
        <taxon>Psylloidea</taxon>
        <taxon>Psyllidae</taxon>
        <taxon>Psyllinae</taxon>
        <taxon>Cacopsylla</taxon>
    </lineage>
</organism>
<dbReference type="EMBL" id="HBUF01166247">
    <property type="protein sequence ID" value="CAG6651192.1"/>
    <property type="molecule type" value="Transcribed_RNA"/>
</dbReference>
<dbReference type="EMBL" id="HBUF01354697">
    <property type="protein sequence ID" value="CAG6716567.1"/>
    <property type="molecule type" value="Transcribed_RNA"/>
</dbReference>